<dbReference type="GO" id="GO:0003677">
    <property type="term" value="F:DNA binding"/>
    <property type="evidence" value="ECO:0007669"/>
    <property type="project" value="InterPro"/>
</dbReference>
<dbReference type="GO" id="GO:0008270">
    <property type="term" value="F:zinc ion binding"/>
    <property type="evidence" value="ECO:0007669"/>
    <property type="project" value="InterPro"/>
</dbReference>
<reference evidence="13" key="1">
    <citation type="journal article" date="2016" name="Genome Announc.">
        <title>Draft genome sequence of Aspergillus niger strain An76.</title>
        <authorList>
            <person name="Gong W."/>
            <person name="Cheng Z."/>
            <person name="Zhang H."/>
            <person name="Liu L."/>
            <person name="Gao P."/>
            <person name="Wang L."/>
        </authorList>
    </citation>
    <scope>NUCLEOTIDE SEQUENCE [LARGE SCALE GENOMIC DNA]</scope>
    <source>
        <strain evidence="13">An76</strain>
    </source>
</reference>
<evidence type="ECO:0000313" key="13">
    <source>
        <dbReference type="Proteomes" id="UP000068243"/>
    </source>
</evidence>
<dbReference type="CDD" id="cd12148">
    <property type="entry name" value="fungal_TF_MHR"/>
    <property type="match status" value="1"/>
</dbReference>
<dbReference type="PANTHER" id="PTHR43791:SF7">
    <property type="entry name" value="MAJOR FACILITATOR SUPERFAMILY (MFS) PROFILE DOMAIN-CONTAINING PROTEIN"/>
    <property type="match status" value="1"/>
</dbReference>
<feature type="transmembrane region" description="Helical" evidence="10">
    <location>
        <begin position="384"/>
        <end position="404"/>
    </location>
</feature>
<organism evidence="12 13">
    <name type="scientific">Aspergillus niger</name>
    <dbReference type="NCBI Taxonomy" id="5061"/>
    <lineage>
        <taxon>Eukaryota</taxon>
        <taxon>Fungi</taxon>
        <taxon>Dikarya</taxon>
        <taxon>Ascomycota</taxon>
        <taxon>Pezizomycotina</taxon>
        <taxon>Eurotiomycetes</taxon>
        <taxon>Eurotiomycetidae</taxon>
        <taxon>Eurotiales</taxon>
        <taxon>Aspergillaceae</taxon>
        <taxon>Aspergillus</taxon>
        <taxon>Aspergillus subgen. Circumdati</taxon>
    </lineage>
</organism>
<dbReference type="VEuPathDB" id="FungiDB:An15g04330"/>
<dbReference type="SUPFAM" id="SSF103473">
    <property type="entry name" value="MFS general substrate transporter"/>
    <property type="match status" value="1"/>
</dbReference>
<dbReference type="Pfam" id="PF04082">
    <property type="entry name" value="Fungal_trans"/>
    <property type="match status" value="1"/>
</dbReference>
<evidence type="ECO:0000256" key="3">
    <source>
        <dbReference type="ARBA" id="ARBA00022692"/>
    </source>
</evidence>
<dbReference type="VEuPathDB" id="FungiDB:An15g04320"/>
<feature type="transmembrane region" description="Helical" evidence="10">
    <location>
        <begin position="209"/>
        <end position="232"/>
    </location>
</feature>
<keyword evidence="4 10" id="KW-1133">Transmembrane helix</keyword>
<keyword evidence="5" id="KW-0805">Transcription regulation</keyword>
<feature type="transmembrane region" description="Helical" evidence="10">
    <location>
        <begin position="87"/>
        <end position="109"/>
    </location>
</feature>
<name>A0A100IG53_ASPNG</name>
<feature type="transmembrane region" description="Helical" evidence="10">
    <location>
        <begin position="116"/>
        <end position="135"/>
    </location>
</feature>
<dbReference type="GO" id="GO:0006351">
    <property type="term" value="P:DNA-templated transcription"/>
    <property type="evidence" value="ECO:0007669"/>
    <property type="project" value="InterPro"/>
</dbReference>
<dbReference type="OrthoDB" id="2283488at2759"/>
<evidence type="ECO:0000256" key="8">
    <source>
        <dbReference type="ARBA" id="ARBA00023242"/>
    </source>
</evidence>
<dbReference type="SMART" id="SM00906">
    <property type="entry name" value="Fungal_trans"/>
    <property type="match status" value="1"/>
</dbReference>
<dbReference type="EMBL" id="BCMY01000005">
    <property type="protein sequence ID" value="GAQ40633.1"/>
    <property type="molecule type" value="Genomic_DNA"/>
</dbReference>
<protein>
    <recommendedName>
        <fullName evidence="11">Xylanolytic transcriptional activator regulatory domain-containing protein</fullName>
    </recommendedName>
</protein>
<feature type="transmembrane region" description="Helical" evidence="10">
    <location>
        <begin position="353"/>
        <end position="372"/>
    </location>
</feature>
<evidence type="ECO:0000256" key="10">
    <source>
        <dbReference type="SAM" id="Phobius"/>
    </source>
</evidence>
<feature type="transmembrane region" description="Helical" evidence="10">
    <location>
        <begin position="324"/>
        <end position="344"/>
    </location>
</feature>
<dbReference type="Gene3D" id="1.20.1250.20">
    <property type="entry name" value="MFS general substrate transporter like domains"/>
    <property type="match status" value="2"/>
</dbReference>
<sequence>MDVSDMDRKSTDKNDDPVIKATNVEVGDILVSDYTEQQYKKLTRKIDYYLMPMMFFFYGIQQVDKTSISIQAIFGMEDDLNLHGQQYQWLTTIFYLTYLIGEFPSVYLLQTFNVGLVLSIYITCWGICLICISAVQNWSQLMALRALQGFFESNISPGFLHITGVWYRTEEHPNRSLFWQSSEGFFCIVCNLILYAIARHVEAHGGIAAWRCISLFLGSLTLAGAVAAFFLLGCPHEVRWLSEDEKRMASARTLDNQVGQDTTGKEWSWPQVIEAFKDPQLYFSFANSFLGNIPNGQVNTQLPNGEVNGSLMYETFGFSDWESMLYGCPRYAAYVVSFIIVGLYTRKVKNQRMWVMVACCILPFIGLLVMSLLPNTPQYKWVKWGMFMMTVVFSMAIFLGWSLIPSNVAGKTKRSVVSAMTLIAYCAGNMAGAQVFKTKDAPRYVSGTIACSVCFALEVIVILAWRGWYMWENRRRERIVQSMGISKEEQERRGRELGAQDVTDMNNVYFRPSGRADAAMDASPSSLHVTPRASVTKGRQTPSRGMTPCPDDTETAPINYRLDSTLGFIDRINTFCAGVSQLSSRWSPAGPPPAYSSPFTAHDTDGTAAIECDLSSAQVNRVLEIFWARLLPQVPIVRREDLERPPSHEDTATGSHPQPLRDAVTAYTMQYIFYSGLNARLLGLQWKQFNRSNRCSKKIGMPYFQRCLTGAMQYSTFAKPSLPILQCYCIMTLYLLDAGQHQAAYNMIGLAVRIARSLDLDCDPPPQASREQAELHSRIWWTLVHLDFRCSRHLGKPISVQLPISRSPPPCWMSNDPPRPVRFPYHNESIRLTCAALAVIESMAHHEKTRKTHDIESQANVLTDNLHHLRVWKDELRQNTWFKHLQLDVQDVPISRKYFCGPGENGGGEEYNDYMIKAPLQIQTEALLELQYHDAMISLHRVFIQFPRQPAMNRENPLAGAHAATALKHALATIQTVYSCMTAHDIFYGSCELYQYQWNAVLTLMGFMLAFPFCPRCPQARGYVDLALETFDFAGYQNDAAVRAACLTRHLCEKVDKLTMMLNINLRRGVTESTKDVPAPTKDGLTRRLNQQSESVNMDLDAGNTNIDQSFWSLPQNQTSDDLFWPWADLVDPKIWPSYCDGVNEAFTDFSHSTLFGDSAVHASQDL</sequence>
<dbReference type="GO" id="GO:0022857">
    <property type="term" value="F:transmembrane transporter activity"/>
    <property type="evidence" value="ECO:0007669"/>
    <property type="project" value="InterPro"/>
</dbReference>
<dbReference type="VEuPathDB" id="FungiDB:ATCC64974_29510"/>
<dbReference type="InterPro" id="IPR036259">
    <property type="entry name" value="MFS_trans_sf"/>
</dbReference>
<dbReference type="VEuPathDB" id="FungiDB:ASPNIDRAFT2_1163892"/>
<comment type="caution">
    <text evidence="12">The sequence shown here is derived from an EMBL/GenBank/DDBJ whole genome shotgun (WGS) entry which is preliminary data.</text>
</comment>
<keyword evidence="7" id="KW-0804">Transcription</keyword>
<keyword evidence="6 10" id="KW-0472">Membrane</keyword>
<dbReference type="InterPro" id="IPR007219">
    <property type="entry name" value="XnlR_reg_dom"/>
</dbReference>
<feature type="transmembrane region" description="Helical" evidence="10">
    <location>
        <begin position="177"/>
        <end position="197"/>
    </location>
</feature>
<evidence type="ECO:0000256" key="9">
    <source>
        <dbReference type="SAM" id="MobiDB-lite"/>
    </source>
</evidence>
<dbReference type="AlphaFoldDB" id="A0A100IG53"/>
<dbReference type="PANTHER" id="PTHR43791">
    <property type="entry name" value="PERMEASE-RELATED"/>
    <property type="match status" value="1"/>
</dbReference>
<evidence type="ECO:0000256" key="2">
    <source>
        <dbReference type="ARBA" id="ARBA00022448"/>
    </source>
</evidence>
<dbReference type="VEuPathDB" id="FungiDB:M747DRAFT_348753"/>
<keyword evidence="3 10" id="KW-0812">Transmembrane</keyword>
<dbReference type="VEuPathDB" id="FungiDB:ATCC64974_29500"/>
<keyword evidence="2" id="KW-0813">Transport</keyword>
<dbReference type="VEuPathDB" id="FungiDB:M747DRAFT_335517"/>
<accession>A0A100IG53</accession>
<feature type="region of interest" description="Disordered" evidence="9">
    <location>
        <begin position="520"/>
        <end position="556"/>
    </location>
</feature>
<evidence type="ECO:0000256" key="5">
    <source>
        <dbReference type="ARBA" id="ARBA00023015"/>
    </source>
</evidence>
<dbReference type="VEuPathDB" id="FungiDB:An15g04340"/>
<gene>
    <name evidence="12" type="ORF">ABL_03725</name>
</gene>
<dbReference type="Proteomes" id="UP000068243">
    <property type="component" value="Unassembled WGS sequence"/>
</dbReference>
<evidence type="ECO:0000256" key="7">
    <source>
        <dbReference type="ARBA" id="ARBA00023163"/>
    </source>
</evidence>
<feature type="domain" description="Xylanolytic transcriptional activator regulatory" evidence="11">
    <location>
        <begin position="744"/>
        <end position="816"/>
    </location>
</feature>
<dbReference type="GO" id="GO:0016020">
    <property type="term" value="C:membrane"/>
    <property type="evidence" value="ECO:0007669"/>
    <property type="project" value="UniProtKB-SubCell"/>
</dbReference>
<feature type="transmembrane region" description="Helical" evidence="10">
    <location>
        <begin position="447"/>
        <end position="468"/>
    </location>
</feature>
<keyword evidence="8" id="KW-0539">Nucleus</keyword>
<evidence type="ECO:0000256" key="1">
    <source>
        <dbReference type="ARBA" id="ARBA00004141"/>
    </source>
</evidence>
<evidence type="ECO:0000259" key="11">
    <source>
        <dbReference type="SMART" id="SM00906"/>
    </source>
</evidence>
<proteinExistence type="predicted"/>
<dbReference type="VEuPathDB" id="FungiDB:ASPNIDRAFT2_1151047"/>
<comment type="subcellular location">
    <subcellularLocation>
        <location evidence="1">Membrane</location>
        <topology evidence="1">Multi-pass membrane protein</topology>
    </subcellularLocation>
</comment>
<dbReference type="Pfam" id="PF07690">
    <property type="entry name" value="MFS_1"/>
    <property type="match status" value="1"/>
</dbReference>
<feature type="transmembrane region" description="Helical" evidence="10">
    <location>
        <begin position="46"/>
        <end position="63"/>
    </location>
</feature>
<evidence type="ECO:0000313" key="12">
    <source>
        <dbReference type="EMBL" id="GAQ40633.1"/>
    </source>
</evidence>
<evidence type="ECO:0000256" key="4">
    <source>
        <dbReference type="ARBA" id="ARBA00022989"/>
    </source>
</evidence>
<evidence type="ECO:0000256" key="6">
    <source>
        <dbReference type="ARBA" id="ARBA00023136"/>
    </source>
</evidence>
<dbReference type="InterPro" id="IPR011701">
    <property type="entry name" value="MFS"/>
</dbReference>